<reference evidence="4 5" key="1">
    <citation type="journal article" date="2009" name="Int. J. Syst. Evol. Microbiol.">
        <title>Paenibacillus contaminans sp. nov., isolated from a contaminated laboratory plate.</title>
        <authorList>
            <person name="Chou J.H."/>
            <person name="Lee J.H."/>
            <person name="Lin M.C."/>
            <person name="Chang P.S."/>
            <person name="Arun A.B."/>
            <person name="Young C.C."/>
            <person name="Chen W.M."/>
        </authorList>
    </citation>
    <scope>NUCLEOTIDE SEQUENCE [LARGE SCALE GENOMIC DNA]</scope>
    <source>
        <strain evidence="4 5">CKOBP-6</strain>
    </source>
</reference>
<accession>A0A329MNR0</accession>
<dbReference type="PANTHER" id="PTHR43420">
    <property type="entry name" value="ACETYLTRANSFERASE"/>
    <property type="match status" value="1"/>
</dbReference>
<dbReference type="InterPro" id="IPR000182">
    <property type="entry name" value="GNAT_dom"/>
</dbReference>
<evidence type="ECO:0000259" key="3">
    <source>
        <dbReference type="PROSITE" id="PS51186"/>
    </source>
</evidence>
<dbReference type="Pfam" id="PF00583">
    <property type="entry name" value="Acetyltransf_1"/>
    <property type="match status" value="1"/>
</dbReference>
<dbReference type="InterPro" id="IPR016181">
    <property type="entry name" value="Acyl_CoA_acyltransferase"/>
</dbReference>
<keyword evidence="2" id="KW-0012">Acyltransferase</keyword>
<sequence>MLEEATMEVHTTAEWNEALWEQAEHVYREAFPEPGSKTRVIIRNMFEKRMCHLHTAAENGRIVAMALTGMDAEAAVLIIDYLAVSKDVRGRGFGRSFLERIEAWARTAAGCKGVVIEVEAEPGTDNEGRILFWERCGYRLTEYVHTYRWVPETYRAMYKNFDPDRPLPGDGESLFRYITKFHNKAYRGSN</sequence>
<keyword evidence="1 4" id="KW-0808">Transferase</keyword>
<dbReference type="CDD" id="cd04301">
    <property type="entry name" value="NAT_SF"/>
    <property type="match status" value="1"/>
</dbReference>
<evidence type="ECO:0000313" key="4">
    <source>
        <dbReference type="EMBL" id="RAV20936.1"/>
    </source>
</evidence>
<organism evidence="4 5">
    <name type="scientific">Paenibacillus contaminans</name>
    <dbReference type="NCBI Taxonomy" id="450362"/>
    <lineage>
        <taxon>Bacteria</taxon>
        <taxon>Bacillati</taxon>
        <taxon>Bacillota</taxon>
        <taxon>Bacilli</taxon>
        <taxon>Bacillales</taxon>
        <taxon>Paenibacillaceae</taxon>
        <taxon>Paenibacillus</taxon>
    </lineage>
</organism>
<feature type="domain" description="N-acetyltransferase" evidence="3">
    <location>
        <begin position="1"/>
        <end position="160"/>
    </location>
</feature>
<comment type="caution">
    <text evidence="4">The sequence shown here is derived from an EMBL/GenBank/DDBJ whole genome shotgun (WGS) entry which is preliminary data.</text>
</comment>
<name>A0A329MNR0_9BACL</name>
<evidence type="ECO:0000313" key="5">
    <source>
        <dbReference type="Proteomes" id="UP000250369"/>
    </source>
</evidence>
<dbReference type="Proteomes" id="UP000250369">
    <property type="component" value="Unassembled WGS sequence"/>
</dbReference>
<dbReference type="GO" id="GO:0016747">
    <property type="term" value="F:acyltransferase activity, transferring groups other than amino-acyl groups"/>
    <property type="evidence" value="ECO:0007669"/>
    <property type="project" value="InterPro"/>
</dbReference>
<protein>
    <submittedName>
        <fullName evidence="4">N-acetyltransferase</fullName>
    </submittedName>
</protein>
<gene>
    <name evidence="4" type="ORF">DQG23_12660</name>
</gene>
<keyword evidence="5" id="KW-1185">Reference proteome</keyword>
<dbReference type="EMBL" id="QMFB01000006">
    <property type="protein sequence ID" value="RAV20936.1"/>
    <property type="molecule type" value="Genomic_DNA"/>
</dbReference>
<dbReference type="PROSITE" id="PS51186">
    <property type="entry name" value="GNAT"/>
    <property type="match status" value="1"/>
</dbReference>
<dbReference type="Gene3D" id="3.40.630.30">
    <property type="match status" value="1"/>
</dbReference>
<dbReference type="AlphaFoldDB" id="A0A329MNR0"/>
<proteinExistence type="predicted"/>
<evidence type="ECO:0000256" key="2">
    <source>
        <dbReference type="ARBA" id="ARBA00023315"/>
    </source>
</evidence>
<dbReference type="InterPro" id="IPR050680">
    <property type="entry name" value="YpeA/RimI_acetyltransf"/>
</dbReference>
<dbReference type="SUPFAM" id="SSF55729">
    <property type="entry name" value="Acyl-CoA N-acyltransferases (Nat)"/>
    <property type="match status" value="1"/>
</dbReference>
<evidence type="ECO:0000256" key="1">
    <source>
        <dbReference type="ARBA" id="ARBA00022679"/>
    </source>
</evidence>